<dbReference type="Proteomes" id="UP001501257">
    <property type="component" value="Unassembled WGS sequence"/>
</dbReference>
<organism evidence="1 2">
    <name type="scientific">Paeniglutamicibacter antarcticus</name>
    <dbReference type="NCBI Taxonomy" id="494023"/>
    <lineage>
        <taxon>Bacteria</taxon>
        <taxon>Bacillati</taxon>
        <taxon>Actinomycetota</taxon>
        <taxon>Actinomycetes</taxon>
        <taxon>Micrococcales</taxon>
        <taxon>Micrococcaceae</taxon>
        <taxon>Paeniglutamicibacter</taxon>
    </lineage>
</organism>
<proteinExistence type="predicted"/>
<accession>A0ABP9TPC1</accession>
<gene>
    <name evidence="1" type="ORF">GCM10025778_21050</name>
</gene>
<reference evidence="2" key="1">
    <citation type="journal article" date="2019" name="Int. J. Syst. Evol. Microbiol.">
        <title>The Global Catalogue of Microorganisms (GCM) 10K type strain sequencing project: providing services to taxonomists for standard genome sequencing and annotation.</title>
        <authorList>
            <consortium name="The Broad Institute Genomics Platform"/>
            <consortium name="The Broad Institute Genome Sequencing Center for Infectious Disease"/>
            <person name="Wu L."/>
            <person name="Ma J."/>
        </authorList>
    </citation>
    <scope>NUCLEOTIDE SEQUENCE [LARGE SCALE GENOMIC DNA]</scope>
    <source>
        <strain evidence="2">JCM 18952</strain>
    </source>
</reference>
<evidence type="ECO:0000313" key="1">
    <source>
        <dbReference type="EMBL" id="GAA5227572.1"/>
    </source>
</evidence>
<comment type="caution">
    <text evidence="1">The sequence shown here is derived from an EMBL/GenBank/DDBJ whole genome shotgun (WGS) entry which is preliminary data.</text>
</comment>
<protein>
    <submittedName>
        <fullName evidence="1">Uncharacterized protein</fullName>
    </submittedName>
</protein>
<name>A0ABP9TPC1_9MICC</name>
<evidence type="ECO:0000313" key="2">
    <source>
        <dbReference type="Proteomes" id="UP001501257"/>
    </source>
</evidence>
<dbReference type="EMBL" id="BAABLK010000029">
    <property type="protein sequence ID" value="GAA5227572.1"/>
    <property type="molecule type" value="Genomic_DNA"/>
</dbReference>
<keyword evidence="2" id="KW-1185">Reference proteome</keyword>
<sequence length="96" mass="9965">MALLGPTLPALCWVPRSDQGRSGPVAPAGCRALPTKGKCTAESILQTIPATLPESVSVDGPALRVLHAASAEGLTSVSMQRTVMEMHLDIHHTTGP</sequence>